<reference evidence="8 9" key="1">
    <citation type="submission" date="2019-04" db="EMBL/GenBank/DDBJ databases">
        <title>Thalassotalea guangxiensis sp. nov., isolated from sediment of the coastal wetland.</title>
        <authorList>
            <person name="Zheng S."/>
            <person name="Zhang D."/>
        </authorList>
    </citation>
    <scope>NUCLEOTIDE SEQUENCE [LARGE SCALE GENOMIC DNA]</scope>
    <source>
        <strain evidence="8 9">ZS-4</strain>
    </source>
</reference>
<evidence type="ECO:0000313" key="8">
    <source>
        <dbReference type="EMBL" id="TKB46939.1"/>
    </source>
</evidence>
<keyword evidence="3 6" id="KW-0812">Transmembrane</keyword>
<evidence type="ECO:0000256" key="1">
    <source>
        <dbReference type="ARBA" id="ARBA00004141"/>
    </source>
</evidence>
<evidence type="ECO:0000313" key="9">
    <source>
        <dbReference type="Proteomes" id="UP000307999"/>
    </source>
</evidence>
<comment type="subcellular location">
    <subcellularLocation>
        <location evidence="1">Membrane</location>
        <topology evidence="1">Multi-pass membrane protein</topology>
    </subcellularLocation>
</comment>
<feature type="transmembrane region" description="Helical" evidence="6">
    <location>
        <begin position="136"/>
        <end position="157"/>
    </location>
</feature>
<keyword evidence="4 6" id="KW-1133">Transmembrane helix</keyword>
<evidence type="ECO:0000256" key="4">
    <source>
        <dbReference type="ARBA" id="ARBA00022989"/>
    </source>
</evidence>
<dbReference type="PANTHER" id="PTHR32322:SF2">
    <property type="entry name" value="EAMA DOMAIN-CONTAINING PROTEIN"/>
    <property type="match status" value="1"/>
</dbReference>
<dbReference type="GO" id="GO:0016020">
    <property type="term" value="C:membrane"/>
    <property type="evidence" value="ECO:0007669"/>
    <property type="project" value="UniProtKB-SubCell"/>
</dbReference>
<organism evidence="8 9">
    <name type="scientific">Thalassotalea mangrovi</name>
    <dbReference type="NCBI Taxonomy" id="2572245"/>
    <lineage>
        <taxon>Bacteria</taxon>
        <taxon>Pseudomonadati</taxon>
        <taxon>Pseudomonadota</taxon>
        <taxon>Gammaproteobacteria</taxon>
        <taxon>Alteromonadales</taxon>
        <taxon>Colwelliaceae</taxon>
        <taxon>Thalassotalea</taxon>
    </lineage>
</organism>
<feature type="transmembrane region" description="Helical" evidence="6">
    <location>
        <begin position="266"/>
        <end position="283"/>
    </location>
</feature>
<feature type="transmembrane region" description="Helical" evidence="6">
    <location>
        <begin position="29"/>
        <end position="46"/>
    </location>
</feature>
<gene>
    <name evidence="8" type="ORF">E8M12_03080</name>
</gene>
<dbReference type="OrthoDB" id="1412048at2"/>
<dbReference type="InterPro" id="IPR050638">
    <property type="entry name" value="AA-Vitamin_Transporters"/>
</dbReference>
<evidence type="ECO:0000259" key="7">
    <source>
        <dbReference type="Pfam" id="PF00892"/>
    </source>
</evidence>
<feature type="transmembrane region" description="Helical" evidence="6">
    <location>
        <begin position="111"/>
        <end position="130"/>
    </location>
</feature>
<evidence type="ECO:0000256" key="6">
    <source>
        <dbReference type="SAM" id="Phobius"/>
    </source>
</evidence>
<name>A0A4U1B8E2_9GAMM</name>
<comment type="caution">
    <text evidence="8">The sequence shown here is derived from an EMBL/GenBank/DDBJ whole genome shotgun (WGS) entry which is preliminary data.</text>
</comment>
<feature type="domain" description="EamA" evidence="7">
    <location>
        <begin position="142"/>
        <end position="270"/>
    </location>
</feature>
<feature type="transmembrane region" description="Helical" evidence="6">
    <location>
        <begin position="84"/>
        <end position="104"/>
    </location>
</feature>
<dbReference type="InterPro" id="IPR000620">
    <property type="entry name" value="EamA_dom"/>
</dbReference>
<keyword evidence="9" id="KW-1185">Reference proteome</keyword>
<proteinExistence type="inferred from homology"/>
<feature type="transmembrane region" description="Helical" evidence="6">
    <location>
        <begin position="204"/>
        <end position="224"/>
    </location>
</feature>
<feature type="transmembrane region" description="Helical" evidence="6">
    <location>
        <begin position="236"/>
        <end position="254"/>
    </location>
</feature>
<dbReference type="EMBL" id="SWDB01000005">
    <property type="protein sequence ID" value="TKB46939.1"/>
    <property type="molecule type" value="Genomic_DNA"/>
</dbReference>
<evidence type="ECO:0000256" key="2">
    <source>
        <dbReference type="ARBA" id="ARBA00007362"/>
    </source>
</evidence>
<feature type="domain" description="EamA" evidence="7">
    <location>
        <begin position="5"/>
        <end position="126"/>
    </location>
</feature>
<accession>A0A4U1B8E2</accession>
<dbReference type="RefSeq" id="WP_136734618.1">
    <property type="nucleotide sequence ID" value="NZ_SWDB01000005.1"/>
</dbReference>
<sequence>MQYLTITTLIWAFSFGLIGNTLKGIDPMQIADMRLLLAAIVFLPFLKLSQTTAVEKGQLMALGAVQFGVMYTCYMFAFRYLPSHLVALFSVLTPLYVVIIYDLSKRKFNPWYLLAASLSVLGAAIIKTEQFTTENIWLGFGLMQVANLSFAFGQVYYRNWRESRPGVNDSAIFGLLYLGAVLFTSVITLLVFKQSPVPLEANAKQWAVLIYLGFIASGLGFFFWNKGGTKTTVGTLSAFNNAVVPLAMFASLFVFGEADDVSVKDLIKLALGSCAIVAALMIGKRVKSRKKQQL</sequence>
<comment type="similarity">
    <text evidence="2">Belongs to the EamA transporter family.</text>
</comment>
<dbReference type="SUPFAM" id="SSF103481">
    <property type="entry name" value="Multidrug resistance efflux transporter EmrE"/>
    <property type="match status" value="2"/>
</dbReference>
<dbReference type="InterPro" id="IPR037185">
    <property type="entry name" value="EmrE-like"/>
</dbReference>
<dbReference type="PANTHER" id="PTHR32322">
    <property type="entry name" value="INNER MEMBRANE TRANSPORTER"/>
    <property type="match status" value="1"/>
</dbReference>
<evidence type="ECO:0000256" key="3">
    <source>
        <dbReference type="ARBA" id="ARBA00022692"/>
    </source>
</evidence>
<dbReference type="Pfam" id="PF00892">
    <property type="entry name" value="EamA"/>
    <property type="match status" value="2"/>
</dbReference>
<dbReference type="AlphaFoldDB" id="A0A4U1B8E2"/>
<feature type="transmembrane region" description="Helical" evidence="6">
    <location>
        <begin position="169"/>
        <end position="192"/>
    </location>
</feature>
<keyword evidence="5 6" id="KW-0472">Membrane</keyword>
<protein>
    <submittedName>
        <fullName evidence="8">EamA family transporter</fullName>
    </submittedName>
</protein>
<evidence type="ECO:0000256" key="5">
    <source>
        <dbReference type="ARBA" id="ARBA00023136"/>
    </source>
</evidence>
<dbReference type="Proteomes" id="UP000307999">
    <property type="component" value="Unassembled WGS sequence"/>
</dbReference>